<dbReference type="EC" id="6.3.2.12" evidence="7"/>
<evidence type="ECO:0000256" key="4">
    <source>
        <dbReference type="ARBA" id="ARBA00005150"/>
    </source>
</evidence>
<keyword evidence="13 23" id="KW-0067">ATP-binding</keyword>
<organism evidence="26 27">
    <name type="scientific">Candidatus Desulfaltia bathyphila</name>
    <dbReference type="NCBI Taxonomy" id="2841697"/>
    <lineage>
        <taxon>Bacteria</taxon>
        <taxon>Pseudomonadati</taxon>
        <taxon>Thermodesulfobacteriota</taxon>
        <taxon>Desulfobacteria</taxon>
        <taxon>Desulfobacterales</taxon>
        <taxon>Desulfobacterales incertae sedis</taxon>
        <taxon>Candidatus Desulfaltia</taxon>
    </lineage>
</organism>
<dbReference type="FunFam" id="3.40.1190.10:FF:000004">
    <property type="entry name" value="Dihydrofolate synthase/folylpolyglutamate synthase"/>
    <property type="match status" value="1"/>
</dbReference>
<evidence type="ECO:0000256" key="20">
    <source>
        <dbReference type="ARBA" id="ARBA00047808"/>
    </source>
</evidence>
<dbReference type="GO" id="GO:0008841">
    <property type="term" value="F:dihydrofolate synthase activity"/>
    <property type="evidence" value="ECO:0007669"/>
    <property type="project" value="UniProtKB-EC"/>
</dbReference>
<evidence type="ECO:0000256" key="21">
    <source>
        <dbReference type="ARBA" id="ARBA00049035"/>
    </source>
</evidence>
<keyword evidence="14" id="KW-0460">Magnesium</keyword>
<comment type="cofactor">
    <cofactor evidence="1">
        <name>Mg(2+)</name>
        <dbReference type="ChEBI" id="CHEBI:18420"/>
    </cofactor>
</comment>
<dbReference type="InterPro" id="IPR013221">
    <property type="entry name" value="Mur_ligase_cen"/>
</dbReference>
<evidence type="ECO:0000256" key="23">
    <source>
        <dbReference type="PIRNR" id="PIRNR001563"/>
    </source>
</evidence>
<dbReference type="Pfam" id="PF08245">
    <property type="entry name" value="Mur_ligase_M"/>
    <property type="match status" value="1"/>
</dbReference>
<comment type="subunit">
    <text evidence="6">Monomer.</text>
</comment>
<evidence type="ECO:0000256" key="11">
    <source>
        <dbReference type="ARBA" id="ARBA00022723"/>
    </source>
</evidence>
<dbReference type="GO" id="GO:0005524">
    <property type="term" value="F:ATP binding"/>
    <property type="evidence" value="ECO:0007669"/>
    <property type="project" value="UniProtKB-KW"/>
</dbReference>
<evidence type="ECO:0000256" key="5">
    <source>
        <dbReference type="ARBA" id="ARBA00008276"/>
    </source>
</evidence>
<dbReference type="GO" id="GO:0046654">
    <property type="term" value="P:tetrahydrofolate biosynthetic process"/>
    <property type="evidence" value="ECO:0007669"/>
    <property type="project" value="UniProtKB-UniPathway"/>
</dbReference>
<evidence type="ECO:0000313" key="26">
    <source>
        <dbReference type="EMBL" id="MBC8200288.1"/>
    </source>
</evidence>
<dbReference type="GO" id="GO:0046656">
    <property type="term" value="P:folic acid biosynthetic process"/>
    <property type="evidence" value="ECO:0007669"/>
    <property type="project" value="UniProtKB-KW"/>
</dbReference>
<dbReference type="UniPathway" id="UPA00077">
    <property type="reaction ID" value="UER00157"/>
</dbReference>
<dbReference type="GO" id="GO:0005737">
    <property type="term" value="C:cytoplasm"/>
    <property type="evidence" value="ECO:0007669"/>
    <property type="project" value="TreeGrafter"/>
</dbReference>
<keyword evidence="10 23" id="KW-0436">Ligase</keyword>
<comment type="caution">
    <text evidence="26">The sequence shown here is derived from an EMBL/GenBank/DDBJ whole genome shotgun (WGS) entry which is preliminary data.</text>
</comment>
<dbReference type="SUPFAM" id="SSF53623">
    <property type="entry name" value="MurD-like peptide ligases, catalytic domain"/>
    <property type="match status" value="1"/>
</dbReference>
<evidence type="ECO:0000256" key="3">
    <source>
        <dbReference type="ARBA" id="ARBA00004799"/>
    </source>
</evidence>
<dbReference type="InterPro" id="IPR018109">
    <property type="entry name" value="Folylpolyglutamate_synth_CS"/>
</dbReference>
<proteinExistence type="inferred from homology"/>
<dbReference type="PANTHER" id="PTHR11136:SF0">
    <property type="entry name" value="DIHYDROFOLATE SYNTHETASE-RELATED"/>
    <property type="match status" value="1"/>
</dbReference>
<name>A0A8J6N6C7_9BACT</name>
<evidence type="ECO:0000256" key="9">
    <source>
        <dbReference type="ARBA" id="ARBA00019357"/>
    </source>
</evidence>
<evidence type="ECO:0000256" key="15">
    <source>
        <dbReference type="ARBA" id="ARBA00022909"/>
    </source>
</evidence>
<evidence type="ECO:0000256" key="2">
    <source>
        <dbReference type="ARBA" id="ARBA00002714"/>
    </source>
</evidence>
<evidence type="ECO:0000256" key="12">
    <source>
        <dbReference type="ARBA" id="ARBA00022741"/>
    </source>
</evidence>
<keyword evidence="11" id="KW-0479">Metal-binding</keyword>
<evidence type="ECO:0000256" key="17">
    <source>
        <dbReference type="ARBA" id="ARBA00030592"/>
    </source>
</evidence>
<gene>
    <name evidence="26" type="ORF">H8E80_09655</name>
</gene>
<evidence type="ECO:0000256" key="7">
    <source>
        <dbReference type="ARBA" id="ARBA00013023"/>
    </source>
</evidence>
<dbReference type="GO" id="GO:0046872">
    <property type="term" value="F:metal ion binding"/>
    <property type="evidence" value="ECO:0007669"/>
    <property type="project" value="UniProtKB-KW"/>
</dbReference>
<comment type="catalytic activity">
    <reaction evidence="22">
        <text>7,8-dihydropteroate + L-glutamate + ATP = 7,8-dihydrofolate + ADP + phosphate + H(+)</text>
        <dbReference type="Rhea" id="RHEA:23584"/>
        <dbReference type="ChEBI" id="CHEBI:15378"/>
        <dbReference type="ChEBI" id="CHEBI:17839"/>
        <dbReference type="ChEBI" id="CHEBI:29985"/>
        <dbReference type="ChEBI" id="CHEBI:30616"/>
        <dbReference type="ChEBI" id="CHEBI:43474"/>
        <dbReference type="ChEBI" id="CHEBI:57451"/>
        <dbReference type="ChEBI" id="CHEBI:456216"/>
        <dbReference type="EC" id="6.3.2.12"/>
    </reaction>
</comment>
<dbReference type="SUPFAM" id="SSF53244">
    <property type="entry name" value="MurD-like peptide ligases, peptide-binding domain"/>
    <property type="match status" value="1"/>
</dbReference>
<accession>A0A8J6N6C7</accession>
<dbReference type="InterPro" id="IPR036565">
    <property type="entry name" value="Mur-like_cat_sf"/>
</dbReference>
<dbReference type="AlphaFoldDB" id="A0A8J6N6C7"/>
<evidence type="ECO:0000256" key="6">
    <source>
        <dbReference type="ARBA" id="ARBA00011245"/>
    </source>
</evidence>
<comment type="function">
    <text evidence="2">Functions in two distinct reactions of the de novo folate biosynthetic pathway. Catalyzes the addition of a glutamate residue to dihydropteroate (7,8-dihydropteroate or H2Pte) to form dihydrofolate (7,8-dihydrofolate monoglutamate or H2Pte-Glu). Also catalyzes successive additions of L-glutamate to tetrahydrofolate or 10-formyltetrahydrofolate or 5,10-methylenetetrahydrofolate, leading to folylpolyglutamate derivatives.</text>
</comment>
<evidence type="ECO:0000256" key="13">
    <source>
        <dbReference type="ARBA" id="ARBA00022840"/>
    </source>
</evidence>
<comment type="catalytic activity">
    <reaction evidence="19">
        <text>(6S)-5,6,7,8-tetrahydrofolyl-(gamma-L-Glu)(n) + L-glutamate + ATP = (6S)-5,6,7,8-tetrahydrofolyl-(gamma-L-Glu)(n+1) + ADP + phosphate + H(+)</text>
        <dbReference type="Rhea" id="RHEA:10580"/>
        <dbReference type="Rhea" id="RHEA-COMP:14738"/>
        <dbReference type="Rhea" id="RHEA-COMP:14740"/>
        <dbReference type="ChEBI" id="CHEBI:15378"/>
        <dbReference type="ChEBI" id="CHEBI:29985"/>
        <dbReference type="ChEBI" id="CHEBI:30616"/>
        <dbReference type="ChEBI" id="CHEBI:43474"/>
        <dbReference type="ChEBI" id="CHEBI:141005"/>
        <dbReference type="ChEBI" id="CHEBI:456216"/>
        <dbReference type="EC" id="6.3.2.17"/>
    </reaction>
</comment>
<evidence type="ECO:0000313" key="27">
    <source>
        <dbReference type="Proteomes" id="UP000603545"/>
    </source>
</evidence>
<dbReference type="InterPro" id="IPR001645">
    <property type="entry name" value="Folylpolyglutamate_synth"/>
</dbReference>
<dbReference type="PROSITE" id="PS01012">
    <property type="entry name" value="FOLYLPOLYGLU_SYNT_2"/>
    <property type="match status" value="1"/>
</dbReference>
<dbReference type="Proteomes" id="UP000603545">
    <property type="component" value="Unassembled WGS sequence"/>
</dbReference>
<dbReference type="NCBIfam" id="TIGR01499">
    <property type="entry name" value="folC"/>
    <property type="match status" value="1"/>
</dbReference>
<dbReference type="Gene3D" id="3.90.190.20">
    <property type="entry name" value="Mur ligase, C-terminal domain"/>
    <property type="match status" value="1"/>
</dbReference>
<dbReference type="GO" id="GO:0004326">
    <property type="term" value="F:tetrahydrofolylpolyglutamate synthase activity"/>
    <property type="evidence" value="ECO:0007669"/>
    <property type="project" value="UniProtKB-EC"/>
</dbReference>
<sequence length="416" mass="45611">MYSLRRFGIKFGLFNIASILKRLNNPQNGFSCIHIAGTNGKGSIASALSSILQLSGYKVGLYTSPHLVKFNERIRINNLPVSDKKVVESYKAVNKVIQNDLEATFFELTTAMALYEFNRQKVDWAVIEAGMGGRLDATNIIKPVISIISNISVEHKKYLGSTVAQIAGEKGGIIKKSVPVITGVKQNKAILVLKKMAAKQSAPFYRFGDAFRVRRSKNGTFTYFGIDTVWRNMHTGLLGNHQVDNAAIVLAACEILNQNKTNLSFQNIKQGLAQNRWPGRLEIVSSSPLILLDGAHNLIATRCLAKFLSENPAKRKITLVTGILNDKPYAAMLACLLPLCSKAILTRPKIDRALSPERLFPAAKKIIQDIEIIPDVGKAIKYAIKTTSVNDAICIAGSLYLVGEAKEALDLSALIK</sequence>
<comment type="catalytic activity">
    <reaction evidence="20">
        <text>10-formyltetrahydrofolyl-(gamma-L-Glu)(n) + L-glutamate + ATP = 10-formyltetrahydrofolyl-(gamma-L-Glu)(n+1) + ADP + phosphate + H(+)</text>
        <dbReference type="Rhea" id="RHEA:51904"/>
        <dbReference type="Rhea" id="RHEA-COMP:13088"/>
        <dbReference type="Rhea" id="RHEA-COMP:14300"/>
        <dbReference type="ChEBI" id="CHEBI:15378"/>
        <dbReference type="ChEBI" id="CHEBI:29985"/>
        <dbReference type="ChEBI" id="CHEBI:30616"/>
        <dbReference type="ChEBI" id="CHEBI:43474"/>
        <dbReference type="ChEBI" id="CHEBI:134413"/>
        <dbReference type="ChEBI" id="CHEBI:456216"/>
        <dbReference type="EC" id="6.3.2.17"/>
    </reaction>
</comment>
<comment type="pathway">
    <text evidence="4">Cofactor biosynthesis; tetrahydrofolylpolyglutamate biosynthesis.</text>
</comment>
<dbReference type="PROSITE" id="PS01011">
    <property type="entry name" value="FOLYLPOLYGLU_SYNT_1"/>
    <property type="match status" value="1"/>
</dbReference>
<dbReference type="EC" id="6.3.2.17" evidence="8"/>
<dbReference type="PANTHER" id="PTHR11136">
    <property type="entry name" value="FOLYLPOLYGLUTAMATE SYNTHASE-RELATED"/>
    <property type="match status" value="1"/>
</dbReference>
<comment type="similarity">
    <text evidence="5 23">Belongs to the folylpolyglutamate synthase family.</text>
</comment>
<feature type="domain" description="Mur ligase C-terminal" evidence="24">
    <location>
        <begin position="279"/>
        <end position="398"/>
    </location>
</feature>
<evidence type="ECO:0000256" key="1">
    <source>
        <dbReference type="ARBA" id="ARBA00001946"/>
    </source>
</evidence>
<evidence type="ECO:0000256" key="19">
    <source>
        <dbReference type="ARBA" id="ARBA00047493"/>
    </source>
</evidence>
<comment type="catalytic activity">
    <reaction evidence="21">
        <text>(6R)-5,10-methylenetetrahydrofolyl-(gamma-L-Glu)(n) + L-glutamate + ATP = (6R)-5,10-methylenetetrahydrofolyl-(gamma-L-Glu)(n+1) + ADP + phosphate + H(+)</text>
        <dbReference type="Rhea" id="RHEA:51912"/>
        <dbReference type="Rhea" id="RHEA-COMP:13257"/>
        <dbReference type="Rhea" id="RHEA-COMP:13258"/>
        <dbReference type="ChEBI" id="CHEBI:15378"/>
        <dbReference type="ChEBI" id="CHEBI:29985"/>
        <dbReference type="ChEBI" id="CHEBI:30616"/>
        <dbReference type="ChEBI" id="CHEBI:43474"/>
        <dbReference type="ChEBI" id="CHEBI:136572"/>
        <dbReference type="ChEBI" id="CHEBI:456216"/>
        <dbReference type="EC" id="6.3.2.17"/>
    </reaction>
</comment>
<dbReference type="EMBL" id="JACNLL010000089">
    <property type="protein sequence ID" value="MBC8200288.1"/>
    <property type="molecule type" value="Genomic_DNA"/>
</dbReference>
<evidence type="ECO:0000256" key="14">
    <source>
        <dbReference type="ARBA" id="ARBA00022842"/>
    </source>
</evidence>
<evidence type="ECO:0000256" key="16">
    <source>
        <dbReference type="ARBA" id="ARBA00030048"/>
    </source>
</evidence>
<evidence type="ECO:0000256" key="18">
    <source>
        <dbReference type="ARBA" id="ARBA00032510"/>
    </source>
</evidence>
<feature type="domain" description="Mur ligase central" evidence="25">
    <location>
        <begin position="35"/>
        <end position="253"/>
    </location>
</feature>
<reference evidence="26 27" key="1">
    <citation type="submission" date="2020-08" db="EMBL/GenBank/DDBJ databases">
        <title>Bridging the membrane lipid divide: bacteria of the FCB group superphylum have the potential to synthesize archaeal ether lipids.</title>
        <authorList>
            <person name="Villanueva L."/>
            <person name="Von Meijenfeldt F.A.B."/>
            <person name="Westbye A.B."/>
            <person name="Yadav S."/>
            <person name="Hopmans E.C."/>
            <person name="Dutilh B.E."/>
            <person name="Sinninghe Damste J.S."/>
        </authorList>
    </citation>
    <scope>NUCLEOTIDE SEQUENCE [LARGE SCALE GENOMIC DNA]</scope>
    <source>
        <strain evidence="26">NIOZ-UU82</strain>
    </source>
</reference>
<evidence type="ECO:0000256" key="8">
    <source>
        <dbReference type="ARBA" id="ARBA00013025"/>
    </source>
</evidence>
<protein>
    <recommendedName>
        <fullName evidence="9">Dihydrofolate synthase/folylpolyglutamate synthase</fullName>
        <ecNumber evidence="7">6.3.2.12</ecNumber>
        <ecNumber evidence="8">6.3.2.17</ecNumber>
    </recommendedName>
    <alternativeName>
        <fullName evidence="18">Folylpoly-gamma-glutamate synthetase-dihydrofolate synthetase</fullName>
    </alternativeName>
    <alternativeName>
        <fullName evidence="16">Folylpolyglutamate synthetase</fullName>
    </alternativeName>
    <alternativeName>
        <fullName evidence="17">Tetrahydrofolylpolyglutamate synthase</fullName>
    </alternativeName>
</protein>
<evidence type="ECO:0000256" key="22">
    <source>
        <dbReference type="ARBA" id="ARBA00049161"/>
    </source>
</evidence>
<keyword evidence="15" id="KW-0289">Folate biosynthesis</keyword>
<evidence type="ECO:0000259" key="24">
    <source>
        <dbReference type="Pfam" id="PF02875"/>
    </source>
</evidence>
<evidence type="ECO:0000259" key="25">
    <source>
        <dbReference type="Pfam" id="PF08245"/>
    </source>
</evidence>
<dbReference type="InterPro" id="IPR036615">
    <property type="entry name" value="Mur_ligase_C_dom_sf"/>
</dbReference>
<comment type="pathway">
    <text evidence="3">Cofactor biosynthesis; tetrahydrofolate biosynthesis; 7,8-dihydrofolate from 2-amino-4-hydroxy-6-hydroxymethyl-7,8-dihydropteridine diphosphate and 4-aminobenzoate: step 2/2.</text>
</comment>
<evidence type="ECO:0000256" key="10">
    <source>
        <dbReference type="ARBA" id="ARBA00022598"/>
    </source>
</evidence>
<dbReference type="PIRSF" id="PIRSF001563">
    <property type="entry name" value="Folylpolyglu_synth"/>
    <property type="match status" value="1"/>
</dbReference>
<dbReference type="Pfam" id="PF02875">
    <property type="entry name" value="Mur_ligase_C"/>
    <property type="match status" value="1"/>
</dbReference>
<dbReference type="Gene3D" id="3.40.1190.10">
    <property type="entry name" value="Mur-like, catalytic domain"/>
    <property type="match status" value="1"/>
</dbReference>
<dbReference type="InterPro" id="IPR004101">
    <property type="entry name" value="Mur_ligase_C"/>
</dbReference>
<keyword evidence="12 23" id="KW-0547">Nucleotide-binding</keyword>